<dbReference type="InterPro" id="IPR036661">
    <property type="entry name" value="Luciferase-like_sf"/>
</dbReference>
<comment type="caution">
    <text evidence="2">The sequence shown here is derived from an EMBL/GenBank/DDBJ whole genome shotgun (WGS) entry which is preliminary data.</text>
</comment>
<dbReference type="STRING" id="444597.BST26_06555"/>
<accession>A0A1X0DHZ3</accession>
<dbReference type="Proteomes" id="UP000192801">
    <property type="component" value="Unassembled WGS sequence"/>
</dbReference>
<keyword evidence="2" id="KW-0503">Monooxygenase</keyword>
<evidence type="ECO:0000313" key="2">
    <source>
        <dbReference type="EMBL" id="ORA71998.1"/>
    </source>
</evidence>
<dbReference type="AlphaFoldDB" id="A0A1X0DHZ3"/>
<dbReference type="EMBL" id="MVHS01000010">
    <property type="protein sequence ID" value="ORA71998.1"/>
    <property type="molecule type" value="Genomic_DNA"/>
</dbReference>
<proteinExistence type="predicted"/>
<protein>
    <submittedName>
        <fullName evidence="2">Monooxygenase</fullName>
    </submittedName>
</protein>
<organism evidence="2 3">
    <name type="scientific">Mycolicibacterium insubricum</name>
    <dbReference type="NCBI Taxonomy" id="444597"/>
    <lineage>
        <taxon>Bacteria</taxon>
        <taxon>Bacillati</taxon>
        <taxon>Actinomycetota</taxon>
        <taxon>Actinomycetes</taxon>
        <taxon>Mycobacteriales</taxon>
        <taxon>Mycobacteriaceae</taxon>
        <taxon>Mycolicibacterium</taxon>
    </lineage>
</organism>
<evidence type="ECO:0000313" key="3">
    <source>
        <dbReference type="Proteomes" id="UP000192801"/>
    </source>
</evidence>
<dbReference type="PANTHER" id="PTHR43244:SF1">
    <property type="entry name" value="5,10-METHYLENETETRAHYDROMETHANOPTERIN REDUCTASE"/>
    <property type="match status" value="1"/>
</dbReference>
<gene>
    <name evidence="2" type="ORF">BST26_06555</name>
</gene>
<dbReference type="SUPFAM" id="SSF51679">
    <property type="entry name" value="Bacterial luciferase-like"/>
    <property type="match status" value="1"/>
</dbReference>
<dbReference type="Pfam" id="PF00296">
    <property type="entry name" value="Bac_luciferase"/>
    <property type="match status" value="1"/>
</dbReference>
<keyword evidence="1" id="KW-0560">Oxidoreductase</keyword>
<dbReference type="OrthoDB" id="9775082at2"/>
<dbReference type="InterPro" id="IPR011251">
    <property type="entry name" value="Luciferase-like_dom"/>
</dbReference>
<dbReference type="RefSeq" id="WP_083029958.1">
    <property type="nucleotide sequence ID" value="NZ_AP022618.1"/>
</dbReference>
<name>A0A1X0DHZ3_9MYCO</name>
<dbReference type="Gene3D" id="3.20.20.30">
    <property type="entry name" value="Luciferase-like domain"/>
    <property type="match status" value="1"/>
</dbReference>
<dbReference type="InterPro" id="IPR050564">
    <property type="entry name" value="F420-G6PD/mer"/>
</dbReference>
<dbReference type="GO" id="GO:0004497">
    <property type="term" value="F:monooxygenase activity"/>
    <property type="evidence" value="ECO:0007669"/>
    <property type="project" value="UniProtKB-KW"/>
</dbReference>
<evidence type="ECO:0000256" key="1">
    <source>
        <dbReference type="ARBA" id="ARBA00023002"/>
    </source>
</evidence>
<dbReference type="GO" id="GO:0016705">
    <property type="term" value="F:oxidoreductase activity, acting on paired donors, with incorporation or reduction of molecular oxygen"/>
    <property type="evidence" value="ECO:0007669"/>
    <property type="project" value="InterPro"/>
</dbReference>
<sequence>MKVGIGINLVNTRFGPGFVAQAGLRTAQATGCDSLWVSDHLNSLLPRAIMTPAHTGVARIAPDVDACPEPWTVLGALAAGSRFRRIRLATGVTDASRRHPAVTAQAAATLHLMTRGRAILGIGTGEMEGNAPYGVDWSRPVARFIEALATIRALWDSGGELVTRDSEWFPLRDASFTLPPYQGGWPQIWVAAHGPRMLRATGRYADAWLPGFLFTPHLYADGLEQVRAAADDAGRDPAGIVAANWFFVVTGRSRGEVDDVLNSTVARAFALTASAADWARHGTRHPMGDDFAGANEILPQLLDEATVLEYTRVVPESLLRETILAGTSDEILDQLAEWRHHGLGYGVFTDISMAGPSLRRGLAAGLPFARILRGARRL</sequence>
<keyword evidence="3" id="KW-1185">Reference proteome</keyword>
<reference evidence="2 3" key="1">
    <citation type="submission" date="2016-12" db="EMBL/GenBank/DDBJ databases">
        <title>The new phylogeny of genus Mycobacterium.</title>
        <authorList>
            <person name="Tortoli E."/>
            <person name="Trovato A."/>
            <person name="Cirillo D.M."/>
        </authorList>
    </citation>
    <scope>NUCLEOTIDE SEQUENCE [LARGE SCALE GENOMIC DNA]</scope>
    <source>
        <strain evidence="2 3">DSM 45130</strain>
    </source>
</reference>
<dbReference type="CDD" id="cd01097">
    <property type="entry name" value="Tetrahydromethanopterin_reductase"/>
    <property type="match status" value="1"/>
</dbReference>
<dbReference type="PANTHER" id="PTHR43244">
    <property type="match status" value="1"/>
</dbReference>